<evidence type="ECO:0000256" key="5">
    <source>
        <dbReference type="ARBA" id="ARBA00022679"/>
    </source>
</evidence>
<dbReference type="EMBL" id="BJTG01000009">
    <property type="protein sequence ID" value="GEJ58964.1"/>
    <property type="molecule type" value="Genomic_DNA"/>
</dbReference>
<dbReference type="InterPro" id="IPR004358">
    <property type="entry name" value="Sig_transdc_His_kin-like_C"/>
</dbReference>
<dbReference type="Gene3D" id="1.10.287.130">
    <property type="match status" value="1"/>
</dbReference>
<keyword evidence="4" id="KW-0597">Phosphoprotein</keyword>
<evidence type="ECO:0000256" key="7">
    <source>
        <dbReference type="ARBA" id="ARBA00022741"/>
    </source>
</evidence>
<dbReference type="CDD" id="cd00130">
    <property type="entry name" value="PAS"/>
    <property type="match status" value="1"/>
</dbReference>
<dbReference type="Gene3D" id="3.30.450.20">
    <property type="entry name" value="PAS domain"/>
    <property type="match status" value="1"/>
</dbReference>
<evidence type="ECO:0000256" key="13">
    <source>
        <dbReference type="SAM" id="Coils"/>
    </source>
</evidence>
<evidence type="ECO:0000256" key="10">
    <source>
        <dbReference type="ARBA" id="ARBA00022989"/>
    </source>
</evidence>
<keyword evidence="8" id="KW-0418">Kinase</keyword>
<dbReference type="InterPro" id="IPR014787">
    <property type="entry name" value="PSer_Pase_RsbU_N"/>
</dbReference>
<keyword evidence="12" id="KW-0472">Membrane</keyword>
<organism evidence="17 18">
    <name type="scientific">Anaeromyxobacter diazotrophicus</name>
    <dbReference type="NCBI Taxonomy" id="2590199"/>
    <lineage>
        <taxon>Bacteria</taxon>
        <taxon>Pseudomonadati</taxon>
        <taxon>Myxococcota</taxon>
        <taxon>Myxococcia</taxon>
        <taxon>Myxococcales</taxon>
        <taxon>Cystobacterineae</taxon>
        <taxon>Anaeromyxobacteraceae</taxon>
        <taxon>Anaeromyxobacter</taxon>
    </lineage>
</organism>
<dbReference type="SMART" id="SM00387">
    <property type="entry name" value="HATPase_c"/>
    <property type="match status" value="1"/>
</dbReference>
<keyword evidence="13" id="KW-0175">Coiled coil</keyword>
<dbReference type="GO" id="GO:0000156">
    <property type="term" value="F:phosphorelay response regulator activity"/>
    <property type="evidence" value="ECO:0007669"/>
    <property type="project" value="TreeGrafter"/>
</dbReference>
<keyword evidence="11" id="KW-0902">Two-component regulatory system</keyword>
<reference evidence="18" key="1">
    <citation type="journal article" date="2020" name="Appl. Environ. Microbiol.">
        <title>Diazotrophic Anaeromyxobacter Isolates from Soils.</title>
        <authorList>
            <person name="Masuda Y."/>
            <person name="Yamanaka H."/>
            <person name="Xu Z.X."/>
            <person name="Shiratori Y."/>
            <person name="Aono T."/>
            <person name="Amachi S."/>
            <person name="Senoo K."/>
            <person name="Itoh H."/>
        </authorList>
    </citation>
    <scope>NUCLEOTIDE SEQUENCE [LARGE SCALE GENOMIC DNA]</scope>
    <source>
        <strain evidence="18">R267</strain>
    </source>
</reference>
<dbReference type="SUPFAM" id="SSF55785">
    <property type="entry name" value="PYP-like sensor domain (PAS domain)"/>
    <property type="match status" value="1"/>
</dbReference>
<dbReference type="EC" id="2.7.13.3" evidence="3"/>
<dbReference type="SUPFAM" id="SSF47384">
    <property type="entry name" value="Homodimeric domain of signal transducing histidine kinase"/>
    <property type="match status" value="1"/>
</dbReference>
<evidence type="ECO:0000256" key="3">
    <source>
        <dbReference type="ARBA" id="ARBA00012438"/>
    </source>
</evidence>
<dbReference type="SMART" id="SM00091">
    <property type="entry name" value="PAS"/>
    <property type="match status" value="1"/>
</dbReference>
<evidence type="ECO:0000256" key="6">
    <source>
        <dbReference type="ARBA" id="ARBA00022692"/>
    </source>
</evidence>
<evidence type="ECO:0000256" key="4">
    <source>
        <dbReference type="ARBA" id="ARBA00022553"/>
    </source>
</evidence>
<evidence type="ECO:0000256" key="2">
    <source>
        <dbReference type="ARBA" id="ARBA00004141"/>
    </source>
</evidence>
<dbReference type="PANTHER" id="PTHR42878">
    <property type="entry name" value="TWO-COMPONENT HISTIDINE KINASE"/>
    <property type="match status" value="1"/>
</dbReference>
<evidence type="ECO:0000256" key="8">
    <source>
        <dbReference type="ARBA" id="ARBA00022777"/>
    </source>
</evidence>
<evidence type="ECO:0000256" key="9">
    <source>
        <dbReference type="ARBA" id="ARBA00022840"/>
    </source>
</evidence>
<feature type="coiled-coil region" evidence="13">
    <location>
        <begin position="221"/>
        <end position="255"/>
    </location>
</feature>
<dbReference type="InterPro" id="IPR000700">
    <property type="entry name" value="PAS-assoc_C"/>
</dbReference>
<evidence type="ECO:0000259" key="16">
    <source>
        <dbReference type="PROSITE" id="PS50113"/>
    </source>
</evidence>
<protein>
    <recommendedName>
        <fullName evidence="3">histidine kinase</fullName>
        <ecNumber evidence="3">2.7.13.3</ecNumber>
    </recommendedName>
</protein>
<evidence type="ECO:0000259" key="14">
    <source>
        <dbReference type="PROSITE" id="PS50109"/>
    </source>
</evidence>
<dbReference type="SMART" id="SM00388">
    <property type="entry name" value="HisKA"/>
    <property type="match status" value="1"/>
</dbReference>
<dbReference type="CDD" id="cd00082">
    <property type="entry name" value="HisKA"/>
    <property type="match status" value="1"/>
</dbReference>
<comment type="catalytic activity">
    <reaction evidence="1">
        <text>ATP + protein L-histidine = ADP + protein N-phospho-L-histidine.</text>
        <dbReference type="EC" id="2.7.13.3"/>
    </reaction>
</comment>
<dbReference type="Pfam" id="PF00512">
    <property type="entry name" value="HisKA"/>
    <property type="match status" value="1"/>
</dbReference>
<dbReference type="Pfam" id="PF02518">
    <property type="entry name" value="HATPase_c"/>
    <property type="match status" value="1"/>
</dbReference>
<dbReference type="InterPro" id="IPR003594">
    <property type="entry name" value="HATPase_dom"/>
</dbReference>
<dbReference type="Pfam" id="PF08673">
    <property type="entry name" value="RsbU_N"/>
    <property type="match status" value="1"/>
</dbReference>
<sequence>MTAQELAGGYASALRDYVSTGSEAALTSAYELGRAAAAGGLGILELAMLHHDALRGLPRAGAGERPALEMAAQFLAESLSPFEMTLRSYRANARLLGLSEVLAERNTEIDRAREQLRAILDATTAVIYLKDAEGRYLYVNRQFQQVFSLRPEEVLGRRDEEALPAGVAGILRQDDAQVLATRAPLELEEILPAGADGARAYLSLKFPLLDAGGVAYGVCCVATDITERKRAEEALQRAREAAQRERQLKAALEARDRFLDIASHELKTPLTSLELQVASLRRLGKVSAAPPVSDERVQSKCEVILRQVERLKVLINGLIDVGRISSGHLELSREPLELGALVRVVLARSEEPVRRSGSEVTLRGAEAVHGTWDRSLLESVVAQLVSNAVKFGEGKPIEIALGTTGERAVLTVRDHGIGVPLADQGRIFERFERAVSERNYGGFGVGLWVARQAIEAMGGRIAVDSQPGAGAEFRVELPLDRVS</sequence>
<feature type="domain" description="PAS" evidence="15">
    <location>
        <begin position="112"/>
        <end position="194"/>
    </location>
</feature>
<dbReference type="Proteomes" id="UP000503640">
    <property type="component" value="Unassembled WGS sequence"/>
</dbReference>
<feature type="domain" description="Histidine kinase" evidence="14">
    <location>
        <begin position="261"/>
        <end position="481"/>
    </location>
</feature>
<dbReference type="GO" id="GO:0007234">
    <property type="term" value="P:osmosensory signaling via phosphorelay pathway"/>
    <property type="evidence" value="ECO:0007669"/>
    <property type="project" value="TreeGrafter"/>
</dbReference>
<dbReference type="PROSITE" id="PS50109">
    <property type="entry name" value="HIS_KIN"/>
    <property type="match status" value="1"/>
</dbReference>
<dbReference type="InterPro" id="IPR013656">
    <property type="entry name" value="PAS_4"/>
</dbReference>
<dbReference type="PROSITE" id="PS50113">
    <property type="entry name" value="PAC"/>
    <property type="match status" value="1"/>
</dbReference>
<dbReference type="InterPro" id="IPR050351">
    <property type="entry name" value="BphY/WalK/GraS-like"/>
</dbReference>
<evidence type="ECO:0000313" key="18">
    <source>
        <dbReference type="Proteomes" id="UP000503640"/>
    </source>
</evidence>
<dbReference type="GO" id="GO:0016020">
    <property type="term" value="C:membrane"/>
    <property type="evidence" value="ECO:0007669"/>
    <property type="project" value="UniProtKB-SubCell"/>
</dbReference>
<keyword evidence="18" id="KW-1185">Reference proteome</keyword>
<name>A0A7I9VRB0_9BACT</name>
<gene>
    <name evidence="17" type="ORF">AMYX_37050</name>
</gene>
<keyword evidence="9" id="KW-0067">ATP-binding</keyword>
<dbReference type="AlphaFoldDB" id="A0A7I9VRB0"/>
<evidence type="ECO:0000256" key="1">
    <source>
        <dbReference type="ARBA" id="ARBA00000085"/>
    </source>
</evidence>
<dbReference type="InterPro" id="IPR036890">
    <property type="entry name" value="HATPase_C_sf"/>
</dbReference>
<dbReference type="Gene3D" id="1.10.1240.30">
    <property type="entry name" value="KaiA/RbsU domain"/>
    <property type="match status" value="1"/>
</dbReference>
<dbReference type="GO" id="GO:0000155">
    <property type="term" value="F:phosphorelay sensor kinase activity"/>
    <property type="evidence" value="ECO:0007669"/>
    <property type="project" value="InterPro"/>
</dbReference>
<evidence type="ECO:0000313" key="17">
    <source>
        <dbReference type="EMBL" id="GEJ58964.1"/>
    </source>
</evidence>
<dbReference type="PROSITE" id="PS50112">
    <property type="entry name" value="PAS"/>
    <property type="match status" value="1"/>
</dbReference>
<dbReference type="GO" id="GO:0030295">
    <property type="term" value="F:protein kinase activator activity"/>
    <property type="evidence" value="ECO:0007669"/>
    <property type="project" value="TreeGrafter"/>
</dbReference>
<feature type="domain" description="PAC" evidence="16">
    <location>
        <begin position="185"/>
        <end position="237"/>
    </location>
</feature>
<comment type="caution">
    <text evidence="17">The sequence shown here is derived from an EMBL/GenBank/DDBJ whole genome shotgun (WGS) entry which is preliminary data.</text>
</comment>
<keyword evidence="6" id="KW-0812">Transmembrane</keyword>
<dbReference type="InterPro" id="IPR000014">
    <property type="entry name" value="PAS"/>
</dbReference>
<evidence type="ECO:0000256" key="11">
    <source>
        <dbReference type="ARBA" id="ARBA00023012"/>
    </source>
</evidence>
<dbReference type="InterPro" id="IPR035965">
    <property type="entry name" value="PAS-like_dom_sf"/>
</dbReference>
<dbReference type="InterPro" id="IPR036097">
    <property type="entry name" value="HisK_dim/P_sf"/>
</dbReference>
<dbReference type="InterPro" id="IPR017944">
    <property type="entry name" value="KaiA/RbsU_helical_domain_sf"/>
</dbReference>
<keyword evidence="7" id="KW-0547">Nucleotide-binding</keyword>
<dbReference type="GO" id="GO:0005524">
    <property type="term" value="F:ATP binding"/>
    <property type="evidence" value="ECO:0007669"/>
    <property type="project" value="UniProtKB-KW"/>
</dbReference>
<evidence type="ECO:0000256" key="12">
    <source>
        <dbReference type="ARBA" id="ARBA00023136"/>
    </source>
</evidence>
<dbReference type="InterPro" id="IPR003661">
    <property type="entry name" value="HisK_dim/P_dom"/>
</dbReference>
<keyword evidence="10" id="KW-1133">Transmembrane helix</keyword>
<accession>A0A7I9VRB0</accession>
<evidence type="ECO:0000259" key="15">
    <source>
        <dbReference type="PROSITE" id="PS50112"/>
    </source>
</evidence>
<keyword evidence="5" id="KW-0808">Transferase</keyword>
<dbReference type="Gene3D" id="3.30.565.10">
    <property type="entry name" value="Histidine kinase-like ATPase, C-terminal domain"/>
    <property type="match status" value="1"/>
</dbReference>
<dbReference type="PANTHER" id="PTHR42878:SF7">
    <property type="entry name" value="SENSOR HISTIDINE KINASE GLRK"/>
    <property type="match status" value="1"/>
</dbReference>
<dbReference type="Pfam" id="PF08448">
    <property type="entry name" value="PAS_4"/>
    <property type="match status" value="1"/>
</dbReference>
<comment type="subcellular location">
    <subcellularLocation>
        <location evidence="2">Membrane</location>
        <topology evidence="2">Multi-pass membrane protein</topology>
    </subcellularLocation>
</comment>
<dbReference type="InterPro" id="IPR005467">
    <property type="entry name" value="His_kinase_dom"/>
</dbReference>
<dbReference type="PRINTS" id="PR00344">
    <property type="entry name" value="BCTRLSENSOR"/>
</dbReference>
<proteinExistence type="predicted"/>
<dbReference type="SUPFAM" id="SSF55874">
    <property type="entry name" value="ATPase domain of HSP90 chaperone/DNA topoisomerase II/histidine kinase"/>
    <property type="match status" value="1"/>
</dbReference>
<dbReference type="NCBIfam" id="TIGR00229">
    <property type="entry name" value="sensory_box"/>
    <property type="match status" value="1"/>
</dbReference>